<feature type="compositionally biased region" description="Polar residues" evidence="1">
    <location>
        <begin position="1"/>
        <end position="21"/>
    </location>
</feature>
<protein>
    <recommendedName>
        <fullName evidence="4">Zinc finger PHD-type domain-containing protein</fullName>
    </recommendedName>
</protein>
<reference evidence="3" key="1">
    <citation type="submission" date="2019-06" db="EMBL/GenBank/DDBJ databases">
        <title>Draft genome sequence of the griseofulvin-producing fungus Xylaria cubensis strain G536.</title>
        <authorList>
            <person name="Mead M.E."/>
            <person name="Raja H.A."/>
            <person name="Steenwyk J.L."/>
            <person name="Knowles S.L."/>
            <person name="Oberlies N.H."/>
            <person name="Rokas A."/>
        </authorList>
    </citation>
    <scope>NUCLEOTIDE SEQUENCE [LARGE SCALE GENOMIC DNA]</scope>
    <source>
        <strain evidence="3">G536</strain>
    </source>
</reference>
<dbReference type="Proteomes" id="UP000319160">
    <property type="component" value="Unassembled WGS sequence"/>
</dbReference>
<dbReference type="AlphaFoldDB" id="A0A553HP73"/>
<evidence type="ECO:0008006" key="4">
    <source>
        <dbReference type="Google" id="ProtNLM"/>
    </source>
</evidence>
<proteinExistence type="predicted"/>
<keyword evidence="3" id="KW-1185">Reference proteome</keyword>
<sequence>MMNGRRSQQGIPGQQVGSIKTATDEAREALLATFDLRDRTHSKNRRQDNINRGQSLPKNLEPKPKLGSQRKGIAREKPKTKAVFCTPPNLESLQGISRIAPPSKFKIGNTPSSEQHVLGGYFHESPATPAPQEKFKTSLISPTKLKSLPFHNEPLRAEYSPPGVMMMAPKTSFRHSDHATISRDNTADECLRKSASFAYLGSKLAICNEKSLKPNLIPTLHHDFRSLSRQDTVLSDPKANATQANKKNAHEDVGMTSDSVIRPNPPGGQPAETVNELLPGWCHTLKCICNPTIDYYRHILNCHLCDTWQHLECYYPYDRVAAAREDFDHSCVDCNPRMLDRQGAHERQILSQNRIAAPNHDTIKR</sequence>
<accession>A0A553HP73</accession>
<gene>
    <name evidence="2" type="ORF">FHL15_009320</name>
</gene>
<dbReference type="InterPro" id="IPR013083">
    <property type="entry name" value="Znf_RING/FYVE/PHD"/>
</dbReference>
<evidence type="ECO:0000313" key="3">
    <source>
        <dbReference type="Proteomes" id="UP000319160"/>
    </source>
</evidence>
<dbReference type="Gene3D" id="3.30.40.10">
    <property type="entry name" value="Zinc/RING finger domain, C3HC4 (zinc finger)"/>
    <property type="match status" value="1"/>
</dbReference>
<dbReference type="EMBL" id="VFLP01000063">
    <property type="protein sequence ID" value="TRX89730.1"/>
    <property type="molecule type" value="Genomic_DNA"/>
</dbReference>
<organism evidence="2 3">
    <name type="scientific">Xylaria flabelliformis</name>
    <dbReference type="NCBI Taxonomy" id="2512241"/>
    <lineage>
        <taxon>Eukaryota</taxon>
        <taxon>Fungi</taxon>
        <taxon>Dikarya</taxon>
        <taxon>Ascomycota</taxon>
        <taxon>Pezizomycotina</taxon>
        <taxon>Sordariomycetes</taxon>
        <taxon>Xylariomycetidae</taxon>
        <taxon>Xylariales</taxon>
        <taxon>Xylariaceae</taxon>
        <taxon>Xylaria</taxon>
    </lineage>
</organism>
<feature type="compositionally biased region" description="Basic and acidic residues" evidence="1">
    <location>
        <begin position="35"/>
        <end position="49"/>
    </location>
</feature>
<feature type="region of interest" description="Disordered" evidence="1">
    <location>
        <begin position="34"/>
        <end position="79"/>
    </location>
</feature>
<evidence type="ECO:0000256" key="1">
    <source>
        <dbReference type="SAM" id="MobiDB-lite"/>
    </source>
</evidence>
<dbReference type="SUPFAM" id="SSF57903">
    <property type="entry name" value="FYVE/PHD zinc finger"/>
    <property type="match status" value="1"/>
</dbReference>
<evidence type="ECO:0000313" key="2">
    <source>
        <dbReference type="EMBL" id="TRX89730.1"/>
    </source>
</evidence>
<dbReference type="OrthoDB" id="2133499at2759"/>
<feature type="region of interest" description="Disordered" evidence="1">
    <location>
        <begin position="1"/>
        <end position="22"/>
    </location>
</feature>
<dbReference type="InterPro" id="IPR011011">
    <property type="entry name" value="Znf_FYVE_PHD"/>
</dbReference>
<dbReference type="STRING" id="2512241.A0A553HP73"/>
<comment type="caution">
    <text evidence="2">The sequence shown here is derived from an EMBL/GenBank/DDBJ whole genome shotgun (WGS) entry which is preliminary data.</text>
</comment>
<name>A0A553HP73_9PEZI</name>